<dbReference type="GO" id="GO:0016791">
    <property type="term" value="F:phosphatase activity"/>
    <property type="evidence" value="ECO:0007669"/>
    <property type="project" value="TreeGrafter"/>
</dbReference>
<dbReference type="GO" id="GO:0005829">
    <property type="term" value="C:cytosol"/>
    <property type="evidence" value="ECO:0007669"/>
    <property type="project" value="TreeGrafter"/>
</dbReference>
<proteinExistence type="predicted"/>
<dbReference type="OrthoDB" id="9810101at2"/>
<dbReference type="InterPro" id="IPR036412">
    <property type="entry name" value="HAD-like_sf"/>
</dbReference>
<dbReference type="GO" id="GO:0000287">
    <property type="term" value="F:magnesium ion binding"/>
    <property type="evidence" value="ECO:0007669"/>
    <property type="project" value="TreeGrafter"/>
</dbReference>
<dbReference type="PANTHER" id="PTHR10000:SF25">
    <property type="entry name" value="PHOSPHATASE YKRA-RELATED"/>
    <property type="match status" value="1"/>
</dbReference>
<gene>
    <name evidence="1" type="ORF">C6Y28_07000</name>
</gene>
<dbReference type="AlphaFoldDB" id="A0A2S0M7G4"/>
<evidence type="ECO:0000313" key="1">
    <source>
        <dbReference type="EMBL" id="AVO27367.1"/>
    </source>
</evidence>
<dbReference type="Gene3D" id="3.40.50.1000">
    <property type="entry name" value="HAD superfamily/HAD-like"/>
    <property type="match status" value="1"/>
</dbReference>
<protein>
    <submittedName>
        <fullName evidence="1">HAD family phosphatase</fullName>
    </submittedName>
</protein>
<dbReference type="Gene3D" id="3.30.1240.10">
    <property type="match status" value="1"/>
</dbReference>
<evidence type="ECO:0000313" key="2">
    <source>
        <dbReference type="Proteomes" id="UP000238358"/>
    </source>
</evidence>
<dbReference type="SUPFAM" id="SSF56784">
    <property type="entry name" value="HAD-like"/>
    <property type="match status" value="1"/>
</dbReference>
<organism evidence="1 2">
    <name type="scientific">Megasphaera elsdenii</name>
    <dbReference type="NCBI Taxonomy" id="907"/>
    <lineage>
        <taxon>Bacteria</taxon>
        <taxon>Bacillati</taxon>
        <taxon>Bacillota</taxon>
        <taxon>Negativicutes</taxon>
        <taxon>Veillonellales</taxon>
        <taxon>Veillonellaceae</taxon>
        <taxon>Megasphaera</taxon>
    </lineage>
</organism>
<accession>A0A2S0M7G4</accession>
<reference evidence="1 2" key="1">
    <citation type="journal article" date="2018" name="Genome Announc.">
        <title>Complete genomes of two Megasphaera elsdenii strains, NCIMB 702410 and ATCC 25940.</title>
        <authorList>
            <person name="Hatmaker E.A."/>
            <person name="O'Dell K."/>
            <person name="Riley L.A."/>
            <person name="Klingeman D.M."/>
            <person name="Guss A.M."/>
        </authorList>
    </citation>
    <scope>NUCLEOTIDE SEQUENCE [LARGE SCALE GENOMIC DNA]</scope>
    <source>
        <strain evidence="1 2">NCIMB702410</strain>
    </source>
</reference>
<dbReference type="GeneID" id="97491890"/>
<dbReference type="Pfam" id="PF08282">
    <property type="entry name" value="Hydrolase_3"/>
    <property type="match status" value="1"/>
</dbReference>
<dbReference type="Proteomes" id="UP000238358">
    <property type="component" value="Chromosome"/>
</dbReference>
<dbReference type="PANTHER" id="PTHR10000">
    <property type="entry name" value="PHOSPHOSERINE PHOSPHATASE"/>
    <property type="match status" value="1"/>
</dbReference>
<dbReference type="RefSeq" id="WP_014015884.1">
    <property type="nucleotide sequence ID" value="NZ_AP031433.1"/>
</dbReference>
<dbReference type="EMBL" id="CP027569">
    <property type="protein sequence ID" value="AVO27367.1"/>
    <property type="molecule type" value="Genomic_DNA"/>
</dbReference>
<sequence length="253" mass="28429">MTKKYFFFDIDGTLGLGISSIIPADTLYCLRRLVQEGHFIAIASGRLQHDTQTFADRYGIPAVVADGGNSLSLDGKVLEMTGLPLENCKALLRDLTARHYPWAVVTDNTINRYTPYVDFPHDDPRNYMETVVRPVDIESLTAVYKIMYARPQRPEDEVPAYGLPHLEYIDHTYLIEPTDKSRGILRMLDLVGGRPEDAVVFGDGLNDISMFRKPFFSIAMGNGRDELKARADYVTGDNDKGGILEACKKFGWL</sequence>
<name>A0A2S0M7G4_MEGEL</name>
<dbReference type="InterPro" id="IPR023214">
    <property type="entry name" value="HAD_sf"/>
</dbReference>